<feature type="compositionally biased region" description="Basic and acidic residues" evidence="1">
    <location>
        <begin position="170"/>
        <end position="188"/>
    </location>
</feature>
<protein>
    <submittedName>
        <fullName evidence="3">Molybdopterin-guanine dinucleotide biosynthesis protein B</fullName>
    </submittedName>
</protein>
<feature type="region of interest" description="Disordered" evidence="1">
    <location>
        <begin position="165"/>
        <end position="206"/>
    </location>
</feature>
<dbReference type="EMBL" id="REFZ01000007">
    <property type="protein sequence ID" value="RQH00008.1"/>
    <property type="molecule type" value="Genomic_DNA"/>
</dbReference>
<organism evidence="3 4">
    <name type="scientific">Natrarchaeobius chitinivorans</name>
    <dbReference type="NCBI Taxonomy" id="1679083"/>
    <lineage>
        <taxon>Archaea</taxon>
        <taxon>Methanobacteriati</taxon>
        <taxon>Methanobacteriota</taxon>
        <taxon>Stenosarchaea group</taxon>
        <taxon>Halobacteria</taxon>
        <taxon>Halobacteriales</taxon>
        <taxon>Natrialbaceae</taxon>
        <taxon>Natrarchaeobius</taxon>
    </lineage>
</organism>
<feature type="compositionally biased region" description="Basic and acidic residues" evidence="1">
    <location>
        <begin position="91"/>
        <end position="104"/>
    </location>
</feature>
<gene>
    <name evidence="3" type="ORF">EA472_12365</name>
</gene>
<dbReference type="OrthoDB" id="9014at2157"/>
<feature type="domain" description="Molybdopterin-guanine dinucleotide biosynthesis protein B (MobB)" evidence="2">
    <location>
        <begin position="3"/>
        <end position="68"/>
    </location>
</feature>
<feature type="region of interest" description="Disordered" evidence="1">
    <location>
        <begin position="72"/>
        <end position="104"/>
    </location>
</feature>
<name>A0A3N6MBM4_NATCH</name>
<dbReference type="AlphaFoldDB" id="A0A3N6MBM4"/>
<dbReference type="InterPro" id="IPR052539">
    <property type="entry name" value="MGD_biosynthesis_adapter"/>
</dbReference>
<dbReference type="GO" id="GO:0005525">
    <property type="term" value="F:GTP binding"/>
    <property type="evidence" value="ECO:0007669"/>
    <property type="project" value="InterPro"/>
</dbReference>
<dbReference type="Gene3D" id="3.40.50.300">
    <property type="entry name" value="P-loop containing nucleotide triphosphate hydrolases"/>
    <property type="match status" value="1"/>
</dbReference>
<keyword evidence="4" id="KW-1185">Reference proteome</keyword>
<comment type="caution">
    <text evidence="3">The sequence shown here is derived from an EMBL/GenBank/DDBJ whole genome shotgun (WGS) entry which is preliminary data.</text>
</comment>
<proteinExistence type="predicted"/>
<dbReference type="SUPFAM" id="SSF52540">
    <property type="entry name" value="P-loop containing nucleoside triphosphate hydrolases"/>
    <property type="match status" value="1"/>
</dbReference>
<sequence length="206" mass="21855">MKVVSLAGPSDAGKTTLVEALVPRLTDRGRRVATVKSIHHAVEIDTPGTDTHRHRTAGAEAVVGVTPDVTFEITGRGKRDPPDGESGVDPDSLRDPGFDGDADRRERRALASTLARLERRGYDVVLVEGFAAASLPTILVGDRDRSAVGGTVVARGDDDVDDLVETIEDLESRSVLRSEPRESERGDRPNPGTAGRGTGLDSKSSP</sequence>
<evidence type="ECO:0000256" key="1">
    <source>
        <dbReference type="SAM" id="MobiDB-lite"/>
    </source>
</evidence>
<dbReference type="Pfam" id="PF03205">
    <property type="entry name" value="MobB"/>
    <property type="match status" value="1"/>
</dbReference>
<dbReference type="GO" id="GO:0006777">
    <property type="term" value="P:Mo-molybdopterin cofactor biosynthetic process"/>
    <property type="evidence" value="ECO:0007669"/>
    <property type="project" value="InterPro"/>
</dbReference>
<dbReference type="Proteomes" id="UP000281431">
    <property type="component" value="Unassembled WGS sequence"/>
</dbReference>
<evidence type="ECO:0000259" key="2">
    <source>
        <dbReference type="Pfam" id="PF03205"/>
    </source>
</evidence>
<evidence type="ECO:0000313" key="4">
    <source>
        <dbReference type="Proteomes" id="UP000281431"/>
    </source>
</evidence>
<dbReference type="InterPro" id="IPR004435">
    <property type="entry name" value="MobB_dom"/>
</dbReference>
<reference evidence="3 4" key="1">
    <citation type="submission" date="2018-10" db="EMBL/GenBank/DDBJ databases">
        <title>Natrarchaeobius chitinivorans gen. nov., sp. nov., and Natrarchaeobius haloalkaliphilus sp. nov., alkaliphilic, chitin-utilizing haloarchaea from hypersaline alkaline lakes.</title>
        <authorList>
            <person name="Sorokin D.Y."/>
            <person name="Elcheninov A.G."/>
            <person name="Kostrikina N.A."/>
            <person name="Bale N.J."/>
            <person name="Sinninghe Damste J.S."/>
            <person name="Khijniak T.V."/>
            <person name="Kublanov I.V."/>
            <person name="Toshchakov S.V."/>
        </authorList>
    </citation>
    <scope>NUCLEOTIDE SEQUENCE [LARGE SCALE GENOMIC DNA]</scope>
    <source>
        <strain evidence="3 4">AArcht7</strain>
    </source>
</reference>
<accession>A0A3N6MBM4</accession>
<dbReference type="PANTHER" id="PTHR40072">
    <property type="entry name" value="MOLYBDOPTERIN-GUANINE DINUCLEOTIDE BIOSYNTHESIS ADAPTER PROTEIN-RELATED"/>
    <property type="match status" value="1"/>
</dbReference>
<dbReference type="PANTHER" id="PTHR40072:SF1">
    <property type="entry name" value="MOLYBDOPTERIN-GUANINE DINUCLEOTIDE BIOSYNTHESIS ADAPTER PROTEIN"/>
    <property type="match status" value="1"/>
</dbReference>
<evidence type="ECO:0000313" key="3">
    <source>
        <dbReference type="EMBL" id="RQH00008.1"/>
    </source>
</evidence>
<dbReference type="InterPro" id="IPR027417">
    <property type="entry name" value="P-loop_NTPase"/>
</dbReference>